<feature type="domain" description="Plastid division protein CDP1-like 1st alpha solenoid" evidence="4">
    <location>
        <begin position="144"/>
        <end position="278"/>
    </location>
</feature>
<feature type="compositionally biased region" description="Low complexity" evidence="1">
    <location>
        <begin position="581"/>
        <end position="609"/>
    </location>
</feature>
<comment type="caution">
    <text evidence="5">The sequence shown here is derived from an EMBL/GenBank/DDBJ whole genome shotgun (WGS) entry which is preliminary data.</text>
</comment>
<evidence type="ECO:0008006" key="7">
    <source>
        <dbReference type="Google" id="ProtNLM"/>
    </source>
</evidence>
<dbReference type="Pfam" id="PF13355">
    <property type="entry name" value="ARC6-like_IMS"/>
    <property type="match status" value="1"/>
</dbReference>
<feature type="region of interest" description="Disordered" evidence="1">
    <location>
        <begin position="581"/>
        <end position="654"/>
    </location>
</feature>
<name>A0A9D4TKB7_CHLVU</name>
<evidence type="ECO:0000313" key="5">
    <source>
        <dbReference type="EMBL" id="KAI3428117.1"/>
    </source>
</evidence>
<evidence type="ECO:0000256" key="1">
    <source>
        <dbReference type="SAM" id="MobiDB-lite"/>
    </source>
</evidence>
<evidence type="ECO:0000259" key="4">
    <source>
        <dbReference type="Pfam" id="PF25515"/>
    </source>
</evidence>
<dbReference type="InterPro" id="IPR058032">
    <property type="entry name" value="CDP1-like_a_solenoid_1"/>
</dbReference>
<sequence length="902" mass="94737">MLLSATGRASACLALAGSTGHQQALVAPRGLRQARLGLRHRCRPSDHSRRQRVQTTAEAVLHGRDTVALPLDYYKMLSVSGVCSRDSLARALEKSLTSPPSVGYSQQCLLARGSTLKRAVETLLDPQGRRVYDDALLAGKITEEVPEEFVPGVLALLLEAGDPQTVVAAGEEWLSTHRRDSRVRDVALSTALAHREVALTCVKKYGDAVSAAGMLRVAGELLRRHRAAPGLQQQVAEALAELQPALACQLVALPLEQFQERERGLQVAISVMTDSSGAKRGMGKQQFLDRLSEQLTAEEQITAYEAAGSRYAELPSELYDVALAYIASAASSGRAAQLDKALAALAAAAAAVPPGALGQASDSGVRQLAERRAIDEQHRRQVAYAVCQLLLGDTAAAADTLGLSAGSPVKCERSMLAFVKANCPDPSDPLPGLCVLAQRWVADVALGSFRGTQGATFSLEGWFELGPVRRYVSRRDPSVDVSHPLLASAQRAAAVAAAPLIGGLAGVLSWLGLLAGSQNEEQQEHDEGLYGEKGEEAEEEQLGMDGPVAAASSAAAGPSAAPAQAAEPLFDQFSATSALPAAPARQAAAPAPRMPPGRSSAEVAGAAAAHDMSQVDMRASRSSRQAARPPPSAAPAAAAPGPPSPRELQPRHTARPDLTARSASIPAPAGPVEVPPQAAEGDEAAREFDANVAFAMQPVEQLTPLTGEERMWDTVEQRTVRWGRLAATAALLAGGIVLLARSLLMPGQPPAAVAGMQASPAPVAVAVPAPAASAPVLSRTQAATVVAQWQAVKARALGPEHDTSGLRGILRGEVLVQWQDRARQIQSKGWHYLHSMEASQINSVKQSADGSAALVSATFREAVEAHRGPNEPVQAFRSEYSVDYELVPEGDTWVITGAVVRY</sequence>
<dbReference type="AlphaFoldDB" id="A0A9D4TKB7"/>
<proteinExistence type="predicted"/>
<dbReference type="InterPro" id="IPR044685">
    <property type="entry name" value="CPD1-like"/>
</dbReference>
<accession>A0A9D4TKB7</accession>
<reference evidence="5" key="1">
    <citation type="journal article" date="2019" name="Plant J.">
        <title>Chlorella vulgaris genome assembly and annotation reveals the molecular basis for metabolic acclimation to high light conditions.</title>
        <authorList>
            <person name="Cecchin M."/>
            <person name="Marcolungo L."/>
            <person name="Rossato M."/>
            <person name="Girolomoni L."/>
            <person name="Cosentino E."/>
            <person name="Cuine S."/>
            <person name="Li-Beisson Y."/>
            <person name="Delledonne M."/>
            <person name="Ballottari M."/>
        </authorList>
    </citation>
    <scope>NUCLEOTIDE SEQUENCE</scope>
    <source>
        <strain evidence="5">211/11P</strain>
    </source>
</reference>
<evidence type="ECO:0000259" key="3">
    <source>
        <dbReference type="Pfam" id="PF23468"/>
    </source>
</evidence>
<dbReference type="Proteomes" id="UP001055712">
    <property type="component" value="Unassembled WGS sequence"/>
</dbReference>
<dbReference type="Pfam" id="PF23468">
    <property type="entry name" value="ARC6"/>
    <property type="match status" value="1"/>
</dbReference>
<dbReference type="InterPro" id="IPR057137">
    <property type="entry name" value="CDP1-like_a_solenoid_2"/>
</dbReference>
<feature type="domain" description="Plastid division protein CDP1-like IMS" evidence="2">
    <location>
        <begin position="782"/>
        <end position="896"/>
    </location>
</feature>
<dbReference type="PANTHER" id="PTHR33925:SF1">
    <property type="entry name" value="PROTEIN ACCUMULATION AND REPLICATION OF CHLOROPLASTS 6, CHLOROPLASTIC"/>
    <property type="match status" value="1"/>
</dbReference>
<evidence type="ECO:0000259" key="2">
    <source>
        <dbReference type="Pfam" id="PF13355"/>
    </source>
</evidence>
<protein>
    <recommendedName>
        <fullName evidence="7">ARC6 IMS domain-containing protein</fullName>
    </recommendedName>
</protein>
<gene>
    <name evidence="5" type="ORF">D9Q98_006500</name>
</gene>
<dbReference type="OrthoDB" id="512200at2759"/>
<evidence type="ECO:0000313" key="6">
    <source>
        <dbReference type="Proteomes" id="UP001055712"/>
    </source>
</evidence>
<organism evidence="5 6">
    <name type="scientific">Chlorella vulgaris</name>
    <name type="common">Green alga</name>
    <dbReference type="NCBI Taxonomy" id="3077"/>
    <lineage>
        <taxon>Eukaryota</taxon>
        <taxon>Viridiplantae</taxon>
        <taxon>Chlorophyta</taxon>
        <taxon>core chlorophytes</taxon>
        <taxon>Trebouxiophyceae</taxon>
        <taxon>Chlorellales</taxon>
        <taxon>Chlorellaceae</taxon>
        <taxon>Chlorella clade</taxon>
        <taxon>Chlorella</taxon>
    </lineage>
</organism>
<feature type="domain" description="Plastid division protein CDP1-like 2nd alpha solenoid" evidence="3">
    <location>
        <begin position="294"/>
        <end position="492"/>
    </location>
</feature>
<dbReference type="Pfam" id="PF25515">
    <property type="entry name" value="Arm_PDR"/>
    <property type="match status" value="1"/>
</dbReference>
<dbReference type="PANTHER" id="PTHR33925">
    <property type="entry name" value="PLASTID DIVISION PROTEIN CDP1, CHLOROPLASTIC-RELATED"/>
    <property type="match status" value="1"/>
</dbReference>
<reference evidence="5" key="2">
    <citation type="submission" date="2020-11" db="EMBL/GenBank/DDBJ databases">
        <authorList>
            <person name="Cecchin M."/>
            <person name="Marcolungo L."/>
            <person name="Rossato M."/>
            <person name="Girolomoni L."/>
            <person name="Cosentino E."/>
            <person name="Cuine S."/>
            <person name="Li-Beisson Y."/>
            <person name="Delledonne M."/>
            <person name="Ballottari M."/>
        </authorList>
    </citation>
    <scope>NUCLEOTIDE SEQUENCE</scope>
    <source>
        <strain evidence="5">211/11P</strain>
        <tissue evidence="5">Whole cell</tissue>
    </source>
</reference>
<dbReference type="InterPro" id="IPR025344">
    <property type="entry name" value="CDP1-like_IMS"/>
</dbReference>
<keyword evidence="6" id="KW-1185">Reference proteome</keyword>
<dbReference type="EMBL" id="SIDB01000009">
    <property type="protein sequence ID" value="KAI3428117.1"/>
    <property type="molecule type" value="Genomic_DNA"/>
</dbReference>